<feature type="domain" description="Amidase" evidence="4">
    <location>
        <begin position="38"/>
        <end position="463"/>
    </location>
</feature>
<dbReference type="EMBL" id="AP022612">
    <property type="protein sequence ID" value="BBZ33692.1"/>
    <property type="molecule type" value="Genomic_DNA"/>
</dbReference>
<dbReference type="SUPFAM" id="SSF75304">
    <property type="entry name" value="Amidase signature (AS) enzymes"/>
    <property type="match status" value="1"/>
</dbReference>
<dbReference type="RefSeq" id="WP_085151048.1">
    <property type="nucleotide sequence ID" value="NZ_AP022612.1"/>
</dbReference>
<dbReference type="PANTHER" id="PTHR11895">
    <property type="entry name" value="TRANSAMIDASE"/>
    <property type="match status" value="1"/>
</dbReference>
<name>A0A7I7XY26_9MYCO</name>
<sequence length="490" mass="52469">MTSIIGRSTDITTVEDLAYISAADALELFRAKELSPVELMQALIDRAEQLEPQINAFAETFFDDALEMARRAADAYAGDGHRARPLEGLAVAIKEEVPIQGLSHTEGSLTHAGHIATETAPLAQRIFDAGGIMHARTTTPEFCCAPFTQSRMWGLTPTPWDFTKSAGGSSGGSGAALAAGTTTLATGSDIGGSIRIPAAFCGVVGFKPSYGRVPDVPPWNLDHYCQNGPLARTVDDAALLFGIMQGHHPDDIATLAPTLDMPARLPDVTGWRVALCVNLGDYEIEQAIEDNLRAEAEQLRQLGFIVDEIELPWTRGQIKAMLDAHFGHIAGAAAARHAVDNADLLNDYTLDFIERSTAGAAAMTMAETYEAEAQFYRPLSRVFEQYRILLCPTLATIALDAGQSYVDRGPTINGKVASNVERDGLMTGPFNILGRCPSTAVPTGFDANGMPTSAQFVGRPYQDIDSLAAAAALDRSRSRYSDSSGRPTFS</sequence>
<dbReference type="PROSITE" id="PS00571">
    <property type="entry name" value="AMIDASES"/>
    <property type="match status" value="1"/>
</dbReference>
<comment type="similarity">
    <text evidence="2">Belongs to the amidase family.</text>
</comment>
<organism evidence="5 6">
    <name type="scientific">Mycolicibacterium confluentis</name>
    <dbReference type="NCBI Taxonomy" id="28047"/>
    <lineage>
        <taxon>Bacteria</taxon>
        <taxon>Bacillati</taxon>
        <taxon>Actinomycetota</taxon>
        <taxon>Actinomycetes</taxon>
        <taxon>Mycobacteriales</taxon>
        <taxon>Mycobacteriaceae</taxon>
        <taxon>Mycolicibacterium</taxon>
    </lineage>
</organism>
<reference evidence="5" key="1">
    <citation type="journal article" date="2019" name="Emerg. Microbes Infect.">
        <title>Comprehensive subspecies identification of 175 nontuberculous mycobacteria species based on 7547 genomic profiles.</title>
        <authorList>
            <person name="Matsumoto Y."/>
            <person name="Kinjo T."/>
            <person name="Motooka D."/>
            <person name="Nabeya D."/>
            <person name="Jung N."/>
            <person name="Uechi K."/>
            <person name="Horii T."/>
            <person name="Iida T."/>
            <person name="Fujita J."/>
            <person name="Nakamura S."/>
        </authorList>
    </citation>
    <scope>NUCLEOTIDE SEQUENCE [LARGE SCALE GENOMIC DNA]</scope>
    <source>
        <strain evidence="5">JCM 13671</strain>
    </source>
</reference>
<dbReference type="AlphaFoldDB" id="A0A7I7XY26"/>
<dbReference type="Gene3D" id="3.90.1300.10">
    <property type="entry name" value="Amidase signature (AS) domain"/>
    <property type="match status" value="1"/>
</dbReference>
<comment type="catalytic activity">
    <reaction evidence="1">
        <text>a monocarboxylic acid amide + H2O = a monocarboxylate + NH4(+)</text>
        <dbReference type="Rhea" id="RHEA:12020"/>
        <dbReference type="ChEBI" id="CHEBI:15377"/>
        <dbReference type="ChEBI" id="CHEBI:28938"/>
        <dbReference type="ChEBI" id="CHEBI:35757"/>
        <dbReference type="ChEBI" id="CHEBI:83628"/>
        <dbReference type="EC" id="3.5.1.4"/>
    </reaction>
</comment>
<dbReference type="Proteomes" id="UP000466931">
    <property type="component" value="Chromosome"/>
</dbReference>
<protein>
    <recommendedName>
        <fullName evidence="3">amidase</fullName>
        <ecNumber evidence="3">3.5.1.4</ecNumber>
    </recommendedName>
</protein>
<evidence type="ECO:0000313" key="6">
    <source>
        <dbReference type="Proteomes" id="UP000466931"/>
    </source>
</evidence>
<dbReference type="InterPro" id="IPR023631">
    <property type="entry name" value="Amidase_dom"/>
</dbReference>
<dbReference type="InterPro" id="IPR020556">
    <property type="entry name" value="Amidase_CS"/>
</dbReference>
<dbReference type="PANTHER" id="PTHR11895:SF7">
    <property type="entry name" value="GLUTAMYL-TRNA(GLN) AMIDOTRANSFERASE SUBUNIT A, MITOCHONDRIAL"/>
    <property type="match status" value="1"/>
</dbReference>
<accession>A0A7I7XY26</accession>
<reference evidence="5" key="2">
    <citation type="submission" date="2020-02" db="EMBL/GenBank/DDBJ databases">
        <authorList>
            <person name="Matsumoto Y."/>
            <person name="Motooka D."/>
            <person name="Nakamura S."/>
        </authorList>
    </citation>
    <scope>NUCLEOTIDE SEQUENCE</scope>
    <source>
        <strain evidence="5">JCM 13671</strain>
    </source>
</reference>
<proteinExistence type="inferred from homology"/>
<dbReference type="EC" id="3.5.1.4" evidence="3"/>
<evidence type="ECO:0000256" key="3">
    <source>
        <dbReference type="ARBA" id="ARBA00012922"/>
    </source>
</evidence>
<evidence type="ECO:0000256" key="2">
    <source>
        <dbReference type="ARBA" id="ARBA00009199"/>
    </source>
</evidence>
<evidence type="ECO:0000313" key="5">
    <source>
        <dbReference type="EMBL" id="BBZ33692.1"/>
    </source>
</evidence>
<evidence type="ECO:0000259" key="4">
    <source>
        <dbReference type="Pfam" id="PF01425"/>
    </source>
</evidence>
<keyword evidence="6" id="KW-1185">Reference proteome</keyword>
<dbReference type="Pfam" id="PF01425">
    <property type="entry name" value="Amidase"/>
    <property type="match status" value="1"/>
</dbReference>
<dbReference type="InterPro" id="IPR000120">
    <property type="entry name" value="Amidase"/>
</dbReference>
<evidence type="ECO:0000256" key="1">
    <source>
        <dbReference type="ARBA" id="ARBA00001311"/>
    </source>
</evidence>
<dbReference type="InterPro" id="IPR036928">
    <property type="entry name" value="AS_sf"/>
</dbReference>
<dbReference type="GO" id="GO:0004040">
    <property type="term" value="F:amidase activity"/>
    <property type="evidence" value="ECO:0007669"/>
    <property type="project" value="UniProtKB-EC"/>
</dbReference>
<gene>
    <name evidence="5" type="ORF">MCNF_22970</name>
</gene>